<evidence type="ECO:0000256" key="3">
    <source>
        <dbReference type="ARBA" id="ARBA00022801"/>
    </source>
</evidence>
<dbReference type="InterPro" id="IPR008475">
    <property type="entry name" value="PLipase_C_C"/>
</dbReference>
<proteinExistence type="inferred from homology"/>
<feature type="region of interest" description="Disordered" evidence="4">
    <location>
        <begin position="440"/>
        <end position="460"/>
    </location>
</feature>
<sequence length="819" mass="89687">MHTPRPPEPGPTKTRCRGRVPGSVSSKNQEFTNVTTSRRKFIQGAAQSGIAAATLSAFPPSIRKALAIPAYNETGTIRDVKHVVILMQENRSFDHYFGMLKGTRGFGDRFTVPQPGGRSVWEQLDASGNPVTPYHLDWTQGNAQRVSGTPHSWVDGQLAWLDGRYGYWPAVKKTASMSYYEEAEMPFQYALANAFTVCDGYHCSMHTGTNSNRMFLWTGTNGPSGTGVASLNNEWDGFSPSDDGSVGYEWKTYPERLQAAGVSWIVYENMPDNYGDNSLVGFKQYRAANQASGKPVGTSGGPYPAYDPASDDAHNPLYKGVANTMPGTAGDVDGYFKTFREDCLNGRLPQVSWVVAPATYSEHPSPSSPVQGAWYIQQVLDALTANPDVWSKTVLFVNFDENDGYFDHLPSPAAPAPLPDGSLAGKTTLSAAELAYEYNTYPSPPGTKSQPKPGGSNYDYGAQDGRVYGPGVRVPMYVISPWSRGGWVNSQAFDHTSVIRFLEARFGVKEPNIAPFRRAVLGDLTSAFNFANPNREPLPTLAGRKTKAEADALRAAQQALPQITPPAGRGLPAQATGYRPSRALPYELNVVAQVQERTGKLRLVFRNSGRAAAVFHVYDKLKLDAMPSRQPIPTDAAALLAFRDQQYPVPHRYMVQPRRLLDDVWNVQTDNAGRYDFWVLGPNGFHRRFKGDLTALRPRVAPSPEVQLSYDPRNGGLRLEARNDGTGPVTLRVRSNKVYGSLTATGTGGAAGGSGTAWELKFSGRGEQALYWNLDATGWWYDFIVTSDQDPSFLRRLAGRMETGRHSVSDPGMGLVDSF</sequence>
<evidence type="ECO:0000313" key="7">
    <source>
        <dbReference type="Proteomes" id="UP000295106"/>
    </source>
</evidence>
<feature type="region of interest" description="Disordered" evidence="4">
    <location>
        <begin position="1"/>
        <end position="32"/>
    </location>
</feature>
<evidence type="ECO:0000256" key="1">
    <source>
        <dbReference type="ARBA" id="ARBA00009717"/>
    </source>
</evidence>
<evidence type="ECO:0000256" key="4">
    <source>
        <dbReference type="SAM" id="MobiDB-lite"/>
    </source>
</evidence>
<dbReference type="PROSITE" id="PS51318">
    <property type="entry name" value="TAT"/>
    <property type="match status" value="1"/>
</dbReference>
<dbReference type="PANTHER" id="PTHR31956:SF36">
    <property type="entry name" value="NON-HEMOLYTIC PHOSPHOLIPASE C"/>
    <property type="match status" value="1"/>
</dbReference>
<feature type="compositionally biased region" description="Pro residues" evidence="4">
    <location>
        <begin position="1"/>
        <end position="10"/>
    </location>
</feature>
<feature type="domain" description="Bacterial phospholipase C C-terminal" evidence="5">
    <location>
        <begin position="580"/>
        <end position="692"/>
    </location>
</feature>
<name>A0A4R2LTC1_RUBGE</name>
<dbReference type="GO" id="GO:0034480">
    <property type="term" value="F:phosphatidylcholine phospholipase C activity"/>
    <property type="evidence" value="ECO:0007669"/>
    <property type="project" value="UniProtKB-EC"/>
</dbReference>
<dbReference type="Proteomes" id="UP000295106">
    <property type="component" value="Unassembled WGS sequence"/>
</dbReference>
<evidence type="ECO:0000259" key="5">
    <source>
        <dbReference type="Pfam" id="PF05506"/>
    </source>
</evidence>
<protein>
    <recommendedName>
        <fullName evidence="2">phospholipase C</fullName>
        <ecNumber evidence="2">3.1.4.3</ecNumber>
    </recommendedName>
</protein>
<comment type="caution">
    <text evidence="6">The sequence shown here is derived from an EMBL/GenBank/DDBJ whole genome shotgun (WGS) entry which is preliminary data.</text>
</comment>
<feature type="domain" description="Bacterial phospholipase C C-terminal" evidence="5">
    <location>
        <begin position="704"/>
        <end position="800"/>
    </location>
</feature>
<dbReference type="Pfam" id="PF05506">
    <property type="entry name" value="PLipase_C_C"/>
    <property type="match status" value="2"/>
</dbReference>
<feature type="compositionally biased region" description="Polar residues" evidence="4">
    <location>
        <begin position="23"/>
        <end position="32"/>
    </location>
</feature>
<reference evidence="6 7" key="1">
    <citation type="submission" date="2019-03" db="EMBL/GenBank/DDBJ databases">
        <title>Genomic Encyclopedia of Type Strains, Phase IV (KMG-IV): sequencing the most valuable type-strain genomes for metagenomic binning, comparative biology and taxonomic classification.</title>
        <authorList>
            <person name="Goeker M."/>
        </authorList>
    </citation>
    <scope>NUCLEOTIDE SEQUENCE [LARGE SCALE GENOMIC DNA]</scope>
    <source>
        <strain evidence="6 7">DSM 1709</strain>
    </source>
</reference>
<dbReference type="NCBIfam" id="TIGR03396">
    <property type="entry name" value="PC_PLC"/>
    <property type="match status" value="1"/>
</dbReference>
<dbReference type="EC" id="3.1.4.3" evidence="2"/>
<dbReference type="InterPro" id="IPR007312">
    <property type="entry name" value="Phosphoesterase"/>
</dbReference>
<keyword evidence="3" id="KW-0378">Hydrolase</keyword>
<dbReference type="Pfam" id="PF04185">
    <property type="entry name" value="Phosphoesterase"/>
    <property type="match status" value="1"/>
</dbReference>
<dbReference type="InterPro" id="IPR006311">
    <property type="entry name" value="TAT_signal"/>
</dbReference>
<evidence type="ECO:0000313" key="6">
    <source>
        <dbReference type="EMBL" id="TCO97678.1"/>
    </source>
</evidence>
<dbReference type="Gene3D" id="3.40.720.10">
    <property type="entry name" value="Alkaline Phosphatase, subunit A"/>
    <property type="match status" value="2"/>
</dbReference>
<accession>A0A4R2LTC1</accession>
<dbReference type="EMBL" id="SLXD01000021">
    <property type="protein sequence ID" value="TCO97678.1"/>
    <property type="molecule type" value="Genomic_DNA"/>
</dbReference>
<dbReference type="GO" id="GO:0016042">
    <property type="term" value="P:lipid catabolic process"/>
    <property type="evidence" value="ECO:0007669"/>
    <property type="project" value="InterPro"/>
</dbReference>
<dbReference type="InterPro" id="IPR017850">
    <property type="entry name" value="Alkaline_phosphatase_core_sf"/>
</dbReference>
<comment type="similarity">
    <text evidence="1">Belongs to the bacterial phospholipase C family.</text>
</comment>
<dbReference type="AlphaFoldDB" id="A0A4R2LTC1"/>
<dbReference type="InterPro" id="IPR017767">
    <property type="entry name" value="PC-PLC"/>
</dbReference>
<evidence type="ECO:0000256" key="2">
    <source>
        <dbReference type="ARBA" id="ARBA00012018"/>
    </source>
</evidence>
<organism evidence="6 7">
    <name type="scientific">Rubrivivax gelatinosus</name>
    <name type="common">Rhodocyclus gelatinosus</name>
    <name type="synonym">Rhodopseudomonas gelatinosa</name>
    <dbReference type="NCBI Taxonomy" id="28068"/>
    <lineage>
        <taxon>Bacteria</taxon>
        <taxon>Pseudomonadati</taxon>
        <taxon>Pseudomonadota</taxon>
        <taxon>Betaproteobacteria</taxon>
        <taxon>Burkholderiales</taxon>
        <taxon>Sphaerotilaceae</taxon>
        <taxon>Rubrivivax</taxon>
    </lineage>
</organism>
<dbReference type="PANTHER" id="PTHR31956">
    <property type="entry name" value="NON-SPECIFIC PHOSPHOLIPASE C4-RELATED"/>
    <property type="match status" value="1"/>
</dbReference>
<gene>
    <name evidence="6" type="ORF">EV684_12140</name>
</gene>